<dbReference type="InterPro" id="IPR010982">
    <property type="entry name" value="Lambda_DNA-bd_dom_sf"/>
</dbReference>
<proteinExistence type="predicted"/>
<comment type="caution">
    <text evidence="2">The sequence shown here is derived from an EMBL/GenBank/DDBJ whole genome shotgun (WGS) entry which is preliminary data.</text>
</comment>
<dbReference type="PROSITE" id="PS50943">
    <property type="entry name" value="HTH_CROC1"/>
    <property type="match status" value="1"/>
</dbReference>
<dbReference type="PANTHER" id="PTHR37038">
    <property type="entry name" value="TRANSCRIPTIONAL REGULATOR-RELATED"/>
    <property type="match status" value="1"/>
</dbReference>
<dbReference type="SMART" id="SM00530">
    <property type="entry name" value="HTH_XRE"/>
    <property type="match status" value="1"/>
</dbReference>
<name>A0ABS2PPP3_9STRE</name>
<dbReference type="EMBL" id="JAFBEH010000002">
    <property type="protein sequence ID" value="MBM7641945.1"/>
    <property type="molecule type" value="Genomic_DNA"/>
</dbReference>
<dbReference type="InterPro" id="IPR011990">
    <property type="entry name" value="TPR-like_helical_dom_sf"/>
</dbReference>
<dbReference type="Proteomes" id="UP000697472">
    <property type="component" value="Unassembled WGS sequence"/>
</dbReference>
<dbReference type="SUPFAM" id="SSF47413">
    <property type="entry name" value="lambda repressor-like DNA-binding domains"/>
    <property type="match status" value="1"/>
</dbReference>
<dbReference type="RefSeq" id="WP_205008812.1">
    <property type="nucleotide sequence ID" value="NZ_JAFBEH010000002.1"/>
</dbReference>
<evidence type="ECO:0000259" key="1">
    <source>
        <dbReference type="PROSITE" id="PS50943"/>
    </source>
</evidence>
<accession>A0ABS2PPP3</accession>
<dbReference type="CDD" id="cd00093">
    <property type="entry name" value="HTH_XRE"/>
    <property type="match status" value="1"/>
</dbReference>
<dbReference type="Pfam" id="PF01381">
    <property type="entry name" value="HTH_3"/>
    <property type="match status" value="1"/>
</dbReference>
<reference evidence="2 3" key="1">
    <citation type="submission" date="2021-01" db="EMBL/GenBank/DDBJ databases">
        <title>Genomic Encyclopedia of Type Strains, Phase IV (KMG-IV): sequencing the most valuable type-strain genomes for metagenomic binning, comparative biology and taxonomic classification.</title>
        <authorList>
            <person name="Goeker M."/>
        </authorList>
    </citation>
    <scope>NUCLEOTIDE SEQUENCE [LARGE SCALE GENOMIC DNA]</scope>
    <source>
        <strain evidence="2 3">DSM 27382</strain>
    </source>
</reference>
<dbReference type="Gene3D" id="1.25.40.10">
    <property type="entry name" value="Tetratricopeptide repeat domain"/>
    <property type="match status" value="1"/>
</dbReference>
<gene>
    <name evidence="2" type="ORF">JOC28_000233</name>
</gene>
<feature type="domain" description="HTH cro/C1-type" evidence="1">
    <location>
        <begin position="10"/>
        <end position="62"/>
    </location>
</feature>
<dbReference type="PANTHER" id="PTHR37038:SF13">
    <property type="entry name" value="HTH CRO_C1-TYPE DOMAIN-CONTAINING PROTEIN"/>
    <property type="match status" value="1"/>
</dbReference>
<organism evidence="2 3">
    <name type="scientific">Streptococcus loxodontisalivarius</name>
    <dbReference type="NCBI Taxonomy" id="1349415"/>
    <lineage>
        <taxon>Bacteria</taxon>
        <taxon>Bacillati</taxon>
        <taxon>Bacillota</taxon>
        <taxon>Bacilli</taxon>
        <taxon>Lactobacillales</taxon>
        <taxon>Streptococcaceae</taxon>
        <taxon>Streptococcus</taxon>
    </lineage>
</organism>
<keyword evidence="3" id="KW-1185">Reference proteome</keyword>
<sequence length="282" mass="33026">MRWDFGKIYKEIRLSKGLSQTEVCANQISRTSLSKFESCQSIPSIENMIFLLDQINMSLEEFHYICHVYQPSKRQEILNQISKNLSITGTAELEELQKLCTQYLETTHDIPIESINNILTLVIQLRENGPKNHNELLNQTAQKVWENLEKADNWYYRDFQLLNAILFYFPLENLRLIIDNMLNQLVKYQDFADIKPIKDKLLTNCSTLYLYNNFKSECEKVTLELLNLAKETKRYDSLGFAQVRLGICKGDDNLIEKGLSLLTLTEETALIQTLEYEIKNYR</sequence>
<dbReference type="InterPro" id="IPR053163">
    <property type="entry name" value="HTH-type_regulator_Rgg"/>
</dbReference>
<dbReference type="InterPro" id="IPR001387">
    <property type="entry name" value="Cro/C1-type_HTH"/>
</dbReference>
<evidence type="ECO:0000313" key="2">
    <source>
        <dbReference type="EMBL" id="MBM7641945.1"/>
    </source>
</evidence>
<protein>
    <submittedName>
        <fullName evidence="2">Transcriptional regulator with XRE-family HTH domain</fullName>
    </submittedName>
</protein>
<evidence type="ECO:0000313" key="3">
    <source>
        <dbReference type="Proteomes" id="UP000697472"/>
    </source>
</evidence>